<dbReference type="Gene3D" id="1.10.10.10">
    <property type="entry name" value="Winged helix-like DNA-binding domain superfamily/Winged helix DNA-binding domain"/>
    <property type="match status" value="1"/>
</dbReference>
<dbReference type="InterPro" id="IPR011991">
    <property type="entry name" value="ArsR-like_HTH"/>
</dbReference>
<feature type="region of interest" description="Disordered" evidence="4">
    <location>
        <begin position="114"/>
        <end position="137"/>
    </location>
</feature>
<name>A0A1H4Y288_9PSEU</name>
<dbReference type="NCBIfam" id="NF033788">
    <property type="entry name" value="HTH_metalloreg"/>
    <property type="match status" value="1"/>
</dbReference>
<keyword evidence="1" id="KW-0805">Transcription regulation</keyword>
<evidence type="ECO:0000313" key="7">
    <source>
        <dbReference type="Proteomes" id="UP000199622"/>
    </source>
</evidence>
<evidence type="ECO:0000313" key="6">
    <source>
        <dbReference type="EMBL" id="SED11261.1"/>
    </source>
</evidence>
<keyword evidence="7" id="KW-1185">Reference proteome</keyword>
<dbReference type="InterPro" id="IPR036388">
    <property type="entry name" value="WH-like_DNA-bd_sf"/>
</dbReference>
<dbReference type="CDD" id="cd00090">
    <property type="entry name" value="HTH_ARSR"/>
    <property type="match status" value="1"/>
</dbReference>
<sequence>MATHSGHVRSKPVAVALLPAGPAAVVTDTEAETAAKLFKALSDPVRIRLVSLIRRSPGGEACFCDLAEDFAMPQPSLSHHLRVLVTAGILTRERRGTWSWYRLVPEPLESLGSLLREGGPLADRPAPLPDEERSKHR</sequence>
<dbReference type="PRINTS" id="PR00778">
    <property type="entry name" value="HTHARSR"/>
</dbReference>
<evidence type="ECO:0000256" key="4">
    <source>
        <dbReference type="SAM" id="MobiDB-lite"/>
    </source>
</evidence>
<evidence type="ECO:0000259" key="5">
    <source>
        <dbReference type="PROSITE" id="PS50987"/>
    </source>
</evidence>
<protein>
    <submittedName>
        <fullName evidence="6">DNA-binding transcriptional regulator, ArsR family</fullName>
    </submittedName>
</protein>
<dbReference type="PANTHER" id="PTHR33154">
    <property type="entry name" value="TRANSCRIPTIONAL REGULATOR, ARSR FAMILY"/>
    <property type="match status" value="1"/>
</dbReference>
<dbReference type="GO" id="GO:0003677">
    <property type="term" value="F:DNA binding"/>
    <property type="evidence" value="ECO:0007669"/>
    <property type="project" value="UniProtKB-KW"/>
</dbReference>
<dbReference type="EMBL" id="FNSO01000004">
    <property type="protein sequence ID" value="SED11261.1"/>
    <property type="molecule type" value="Genomic_DNA"/>
</dbReference>
<gene>
    <name evidence="6" type="ORF">SAMN04489727_6467</name>
</gene>
<dbReference type="PROSITE" id="PS50987">
    <property type="entry name" value="HTH_ARSR_2"/>
    <property type="match status" value="1"/>
</dbReference>
<dbReference type="AlphaFoldDB" id="A0A1H4Y288"/>
<proteinExistence type="predicted"/>
<dbReference type="SMART" id="SM00418">
    <property type="entry name" value="HTH_ARSR"/>
    <property type="match status" value="1"/>
</dbReference>
<evidence type="ECO:0000256" key="3">
    <source>
        <dbReference type="ARBA" id="ARBA00023163"/>
    </source>
</evidence>
<organism evidence="6 7">
    <name type="scientific">Amycolatopsis tolypomycina</name>
    <dbReference type="NCBI Taxonomy" id="208445"/>
    <lineage>
        <taxon>Bacteria</taxon>
        <taxon>Bacillati</taxon>
        <taxon>Actinomycetota</taxon>
        <taxon>Actinomycetes</taxon>
        <taxon>Pseudonocardiales</taxon>
        <taxon>Pseudonocardiaceae</taxon>
        <taxon>Amycolatopsis</taxon>
    </lineage>
</organism>
<dbReference type="Pfam" id="PF01022">
    <property type="entry name" value="HTH_5"/>
    <property type="match status" value="1"/>
</dbReference>
<dbReference type="RefSeq" id="WP_091314427.1">
    <property type="nucleotide sequence ID" value="NZ_FNSO01000004.1"/>
</dbReference>
<dbReference type="STRING" id="208445.SAMN04489727_6467"/>
<dbReference type="SUPFAM" id="SSF46785">
    <property type="entry name" value="Winged helix' DNA-binding domain"/>
    <property type="match status" value="1"/>
</dbReference>
<reference evidence="7" key="1">
    <citation type="submission" date="2016-10" db="EMBL/GenBank/DDBJ databases">
        <authorList>
            <person name="Varghese N."/>
            <person name="Submissions S."/>
        </authorList>
    </citation>
    <scope>NUCLEOTIDE SEQUENCE [LARGE SCALE GENOMIC DNA]</scope>
    <source>
        <strain evidence="7">DSM 44544</strain>
    </source>
</reference>
<evidence type="ECO:0000256" key="1">
    <source>
        <dbReference type="ARBA" id="ARBA00023015"/>
    </source>
</evidence>
<evidence type="ECO:0000256" key="2">
    <source>
        <dbReference type="ARBA" id="ARBA00023125"/>
    </source>
</evidence>
<dbReference type="InterPro" id="IPR036390">
    <property type="entry name" value="WH_DNA-bd_sf"/>
</dbReference>
<dbReference type="PANTHER" id="PTHR33154:SF18">
    <property type="entry name" value="ARSENICAL RESISTANCE OPERON REPRESSOR"/>
    <property type="match status" value="1"/>
</dbReference>
<dbReference type="InterPro" id="IPR051081">
    <property type="entry name" value="HTH_MetalResp_TranReg"/>
</dbReference>
<dbReference type="Proteomes" id="UP000199622">
    <property type="component" value="Unassembled WGS sequence"/>
</dbReference>
<feature type="domain" description="HTH arsR-type" evidence="5">
    <location>
        <begin position="26"/>
        <end position="123"/>
    </location>
</feature>
<keyword evidence="3" id="KW-0804">Transcription</keyword>
<dbReference type="InterPro" id="IPR001845">
    <property type="entry name" value="HTH_ArsR_DNA-bd_dom"/>
</dbReference>
<keyword evidence="2 6" id="KW-0238">DNA-binding</keyword>
<accession>A0A1H4Y288</accession>
<dbReference type="OrthoDB" id="9798835at2"/>
<dbReference type="GO" id="GO:0003700">
    <property type="term" value="F:DNA-binding transcription factor activity"/>
    <property type="evidence" value="ECO:0007669"/>
    <property type="project" value="InterPro"/>
</dbReference>